<keyword evidence="1" id="KW-0479">Metal-binding</keyword>
<evidence type="ECO:0000313" key="4">
    <source>
        <dbReference type="Proteomes" id="UP001218246"/>
    </source>
</evidence>
<proteinExistence type="predicted"/>
<dbReference type="RefSeq" id="WP_278018220.1">
    <property type="nucleotide sequence ID" value="NZ_JARRRY010000006.1"/>
</dbReference>
<evidence type="ECO:0000259" key="2">
    <source>
        <dbReference type="PROSITE" id="PS50966"/>
    </source>
</evidence>
<sequence>MLQHSIGKEEILEAADRIISTLSPSVEEDRLNMATGLRLYREGRVYNVNLYDDVLEGTVEDEEACTVQLPLHHIDESYCDCFQVGGYCQHMIALLFYAGASFGLVGEIMKRFKHKDKPVDIIPQLKTAKQLLQTAVYEENDYNSWLQFFEREAEAFTKEQAKYPFRQSYLLVNIFEDFYKKLARKAPRVNVLRDLFTLNAALFGFQQLLLAAVKFEAEKVYSYYNPLVVASRFVDEIDLLIDKLMAGPIPMNYDHMISGTGQLIHDVFFTHRIMLPERYFLYRRLWSDLLKQNIREEEERIALLSPSNLQPLALAHIAFIHKQDETAIDLLQAFPYQFVDLYIYWIDELCAENKLERAKTWLTFCYIKVKLCLADHDYPSKRELARLYLNAYMRFADFIDDTAGAEVVLQELLPYSFFEYSEHLLNQKQYRVWTDLQLMMGYDFIDGLQHIVREVEKEDREAVLPLYHRAVMQCIEMKNRPAYRQAVRYLKKLRTHYKKLKRTEDWERFIMTITASFSRLRALQEELRKGKLIDDKN</sequence>
<evidence type="ECO:0000313" key="3">
    <source>
        <dbReference type="EMBL" id="MDG5755218.1"/>
    </source>
</evidence>
<dbReference type="Proteomes" id="UP001218246">
    <property type="component" value="Unassembled WGS sequence"/>
</dbReference>
<keyword evidence="4" id="KW-1185">Reference proteome</keyword>
<reference evidence="3 4" key="1">
    <citation type="submission" date="2023-04" db="EMBL/GenBank/DDBJ databases">
        <title>Ectobacillus antri isolated from activated sludge.</title>
        <authorList>
            <person name="Yan P."/>
            <person name="Liu X."/>
        </authorList>
    </citation>
    <scope>NUCLEOTIDE SEQUENCE [LARGE SCALE GENOMIC DNA]</scope>
    <source>
        <strain evidence="3 4">C18H</strain>
    </source>
</reference>
<name>A0ABT6H7I9_9BACI</name>
<dbReference type="PROSITE" id="PS50966">
    <property type="entry name" value="ZF_SWIM"/>
    <property type="match status" value="1"/>
</dbReference>
<evidence type="ECO:0000256" key="1">
    <source>
        <dbReference type="PROSITE-ProRule" id="PRU00325"/>
    </source>
</evidence>
<keyword evidence="1" id="KW-0862">Zinc</keyword>
<keyword evidence="1" id="KW-0863">Zinc-finger</keyword>
<dbReference type="InterPro" id="IPR007527">
    <property type="entry name" value="Znf_SWIM"/>
</dbReference>
<protein>
    <submittedName>
        <fullName evidence="3">SWIM zinc finger domain-containing protein</fullName>
    </submittedName>
</protein>
<accession>A0ABT6H7I9</accession>
<comment type="caution">
    <text evidence="3">The sequence shown here is derived from an EMBL/GenBank/DDBJ whole genome shotgun (WGS) entry which is preliminary data.</text>
</comment>
<feature type="domain" description="SWIM-type" evidence="2">
    <location>
        <begin position="65"/>
        <end position="99"/>
    </location>
</feature>
<gene>
    <name evidence="3" type="ORF">P6P90_14840</name>
</gene>
<dbReference type="EMBL" id="JARULN010000021">
    <property type="protein sequence ID" value="MDG5755218.1"/>
    <property type="molecule type" value="Genomic_DNA"/>
</dbReference>
<organism evidence="3 4">
    <name type="scientific">Ectobacillus antri</name>
    <dbReference type="NCBI Taxonomy" id="2486280"/>
    <lineage>
        <taxon>Bacteria</taxon>
        <taxon>Bacillati</taxon>
        <taxon>Bacillota</taxon>
        <taxon>Bacilli</taxon>
        <taxon>Bacillales</taxon>
        <taxon>Bacillaceae</taxon>
        <taxon>Ectobacillus</taxon>
    </lineage>
</organism>